<dbReference type="InterPro" id="IPR046342">
    <property type="entry name" value="CBS_dom_sf"/>
</dbReference>
<dbReference type="SMART" id="SM00116">
    <property type="entry name" value="CBS"/>
    <property type="match status" value="2"/>
</dbReference>
<dbReference type="PANTHER" id="PTHR22777:SF16">
    <property type="entry name" value="POLYAMINE EXPORT PROTEIN"/>
    <property type="match status" value="1"/>
</dbReference>
<keyword evidence="8 13" id="KW-0129">CBS domain</keyword>
<proteinExistence type="inferred from homology"/>
<keyword evidence="7 14" id="KW-1133">Transmembrane helix</keyword>
<evidence type="ECO:0000256" key="10">
    <source>
        <dbReference type="ARBA" id="ARBA00037177"/>
    </source>
</evidence>
<dbReference type="Proteomes" id="UP000680067">
    <property type="component" value="Unassembled WGS sequence"/>
</dbReference>
<evidence type="ECO:0000256" key="12">
    <source>
        <dbReference type="ARBA" id="ARBA00039818"/>
    </source>
</evidence>
<dbReference type="InterPro" id="IPR016169">
    <property type="entry name" value="FAD-bd_PCMH_sub2"/>
</dbReference>
<dbReference type="InterPro" id="IPR044751">
    <property type="entry name" value="Ion_transp-like_CBS"/>
</dbReference>
<dbReference type="PANTHER" id="PTHR22777">
    <property type="entry name" value="HEMOLYSIN-RELATED"/>
    <property type="match status" value="1"/>
</dbReference>
<comment type="subcellular location">
    <subcellularLocation>
        <location evidence="1">Cell inner membrane</location>
        <topology evidence="1">Multi-pass membrane protein</topology>
    </subcellularLocation>
</comment>
<feature type="domain" description="CBS" evidence="16">
    <location>
        <begin position="297"/>
        <end position="355"/>
    </location>
</feature>
<dbReference type="GO" id="GO:0050660">
    <property type="term" value="F:flavin adenine dinucleotide binding"/>
    <property type="evidence" value="ECO:0007669"/>
    <property type="project" value="InterPro"/>
</dbReference>
<organism evidence="18 19">
    <name type="scientific">Undibacterium luofuense</name>
    <dbReference type="NCBI Taxonomy" id="2828733"/>
    <lineage>
        <taxon>Bacteria</taxon>
        <taxon>Pseudomonadati</taxon>
        <taxon>Pseudomonadota</taxon>
        <taxon>Betaproteobacteria</taxon>
        <taxon>Burkholderiales</taxon>
        <taxon>Oxalobacteraceae</taxon>
        <taxon>Undibacterium</taxon>
    </lineage>
</organism>
<feature type="transmembrane region" description="Helical" evidence="15">
    <location>
        <begin position="110"/>
        <end position="135"/>
    </location>
</feature>
<evidence type="ECO:0000256" key="1">
    <source>
        <dbReference type="ARBA" id="ARBA00004429"/>
    </source>
</evidence>
<protein>
    <recommendedName>
        <fullName evidence="12">Polyamine export protein</fullName>
    </recommendedName>
</protein>
<accession>A0A941DRG1</accession>
<evidence type="ECO:0000256" key="5">
    <source>
        <dbReference type="ARBA" id="ARBA00022692"/>
    </source>
</evidence>
<dbReference type="Gene3D" id="3.10.580.10">
    <property type="entry name" value="CBS-domain"/>
    <property type="match status" value="1"/>
</dbReference>
<reference evidence="18" key="1">
    <citation type="submission" date="2021-04" db="EMBL/GenBank/DDBJ databases">
        <title>novel species isolated from subtropical streams in China.</title>
        <authorList>
            <person name="Lu H."/>
        </authorList>
    </citation>
    <scope>NUCLEOTIDE SEQUENCE</scope>
    <source>
        <strain evidence="18">LFS511W</strain>
    </source>
</reference>
<comment type="caution">
    <text evidence="18">The sequence shown here is derived from an EMBL/GenBank/DDBJ whole genome shotgun (WGS) entry which is preliminary data.</text>
</comment>
<evidence type="ECO:0000313" key="18">
    <source>
        <dbReference type="EMBL" id="MBR7783516.1"/>
    </source>
</evidence>
<evidence type="ECO:0000256" key="6">
    <source>
        <dbReference type="ARBA" id="ARBA00022737"/>
    </source>
</evidence>
<dbReference type="AlphaFoldDB" id="A0A941DRG1"/>
<dbReference type="Gene3D" id="3.30.465.10">
    <property type="match status" value="1"/>
</dbReference>
<keyword evidence="4" id="KW-0997">Cell inner membrane</keyword>
<evidence type="ECO:0000256" key="2">
    <source>
        <dbReference type="ARBA" id="ARBA00022448"/>
    </source>
</evidence>
<dbReference type="InterPro" id="IPR000644">
    <property type="entry name" value="CBS_dom"/>
</dbReference>
<feature type="domain" description="CNNM transmembrane" evidence="17">
    <location>
        <begin position="11"/>
        <end position="212"/>
    </location>
</feature>
<dbReference type="Pfam" id="PF03471">
    <property type="entry name" value="CorC_HlyC"/>
    <property type="match status" value="1"/>
</dbReference>
<comment type="function">
    <text evidence="10">Involved in cadaverine and putrescine tolerance in stationary phase. May facilitate the efflux of both cadaverine and putrescine from the cytoplasm, reducing potentially toxic levels under certain stress conditions.</text>
</comment>
<keyword evidence="5 14" id="KW-0812">Transmembrane</keyword>
<keyword evidence="3" id="KW-1003">Cell membrane</keyword>
<feature type="transmembrane region" description="Helical" evidence="15">
    <location>
        <begin position="70"/>
        <end position="90"/>
    </location>
</feature>
<keyword evidence="2" id="KW-0813">Transport</keyword>
<dbReference type="PROSITE" id="PS51846">
    <property type="entry name" value="CNNM"/>
    <property type="match status" value="1"/>
</dbReference>
<evidence type="ECO:0000313" key="19">
    <source>
        <dbReference type="Proteomes" id="UP000680067"/>
    </source>
</evidence>
<evidence type="ECO:0000256" key="15">
    <source>
        <dbReference type="SAM" id="Phobius"/>
    </source>
</evidence>
<dbReference type="InterPro" id="IPR036318">
    <property type="entry name" value="FAD-bd_PCMH-like_sf"/>
</dbReference>
<evidence type="ECO:0000256" key="7">
    <source>
        <dbReference type="ARBA" id="ARBA00022989"/>
    </source>
</evidence>
<dbReference type="InterPro" id="IPR002550">
    <property type="entry name" value="CNNM"/>
</dbReference>
<name>A0A941DRG1_9BURK</name>
<evidence type="ECO:0000259" key="16">
    <source>
        <dbReference type="PROSITE" id="PS51371"/>
    </source>
</evidence>
<dbReference type="SMART" id="SM01091">
    <property type="entry name" value="CorC_HlyC"/>
    <property type="match status" value="1"/>
</dbReference>
<dbReference type="SUPFAM" id="SSF56176">
    <property type="entry name" value="FAD-binding/transporter-associated domain-like"/>
    <property type="match status" value="1"/>
</dbReference>
<feature type="transmembrane region" description="Helical" evidence="15">
    <location>
        <begin position="20"/>
        <end position="42"/>
    </location>
</feature>
<feature type="domain" description="CBS" evidence="16">
    <location>
        <begin position="231"/>
        <end position="290"/>
    </location>
</feature>
<evidence type="ECO:0000256" key="4">
    <source>
        <dbReference type="ARBA" id="ARBA00022519"/>
    </source>
</evidence>
<dbReference type="GO" id="GO:0005886">
    <property type="term" value="C:plasma membrane"/>
    <property type="evidence" value="ECO:0007669"/>
    <property type="project" value="UniProtKB-SubCell"/>
</dbReference>
<dbReference type="EMBL" id="JAGSPN010000012">
    <property type="protein sequence ID" value="MBR7783516.1"/>
    <property type="molecule type" value="Genomic_DNA"/>
</dbReference>
<keyword evidence="9 14" id="KW-0472">Membrane</keyword>
<dbReference type="InterPro" id="IPR005170">
    <property type="entry name" value="Transptr-assoc_dom"/>
</dbReference>
<comment type="similarity">
    <text evidence="11">Belongs to the UPF0053 family. PaeA subfamily.</text>
</comment>
<dbReference type="Pfam" id="PF01595">
    <property type="entry name" value="CNNM"/>
    <property type="match status" value="1"/>
</dbReference>
<evidence type="ECO:0000256" key="8">
    <source>
        <dbReference type="ARBA" id="ARBA00023122"/>
    </source>
</evidence>
<evidence type="ECO:0000256" key="9">
    <source>
        <dbReference type="ARBA" id="ARBA00023136"/>
    </source>
</evidence>
<feature type="transmembrane region" description="Helical" evidence="15">
    <location>
        <begin position="147"/>
        <end position="169"/>
    </location>
</feature>
<evidence type="ECO:0000256" key="14">
    <source>
        <dbReference type="PROSITE-ProRule" id="PRU01193"/>
    </source>
</evidence>
<evidence type="ECO:0000256" key="3">
    <source>
        <dbReference type="ARBA" id="ARBA00022475"/>
    </source>
</evidence>
<evidence type="ECO:0000256" key="13">
    <source>
        <dbReference type="PROSITE-ProRule" id="PRU00703"/>
    </source>
</evidence>
<dbReference type="Pfam" id="PF00571">
    <property type="entry name" value="CBS"/>
    <property type="match status" value="1"/>
</dbReference>
<evidence type="ECO:0000259" key="17">
    <source>
        <dbReference type="PROSITE" id="PS51846"/>
    </source>
</evidence>
<dbReference type="CDD" id="cd04590">
    <property type="entry name" value="CBS_pair_CorC_HlyC_assoc"/>
    <property type="match status" value="1"/>
</dbReference>
<keyword evidence="6" id="KW-0677">Repeat</keyword>
<keyword evidence="19" id="KW-1185">Reference proteome</keyword>
<dbReference type="FunFam" id="3.10.580.10:FF:000005">
    <property type="entry name" value="HlyC/CorC family transporter"/>
    <property type="match status" value="1"/>
</dbReference>
<dbReference type="SUPFAM" id="SSF54631">
    <property type="entry name" value="CBS-domain pair"/>
    <property type="match status" value="1"/>
</dbReference>
<gene>
    <name evidence="18" type="ORF">KDM89_15330</name>
</gene>
<sequence length="447" mass="49635">MRTCAYEKGVCPVAFIDHLLIIGLLVAISAFFSMSEISLAAARKMKLQMLEAEGDSRAARVLALQQAPGHFFTVVQIGLNGVAILGGILGEQALTPYIEQSLNWLAGNQSWIPTLSFVSSFLTVTSVFILFADLIPKRLAMIAPEKVALLVVSPMLLCLRAFKPLVWLFNSVADLFFRLFQLPQTRDEQITSDEIVAMVDAGAEAGVLMEHEQHVIGNVFELDSRTVPSAMTVRDSIIYLSLQDSEDEVRQKVAEHPHTKFLVCDGQIDQVVGYVESKEILRRVLTGQSFTRLNELSVRNVLAVPDTLTLSDVLEQFKAGREDFAVVMNEYALVVGVITISDVLNTLMGNLVHPFSEDQIVQRDQQSWLIDGATSTEDVCRALGLDHLPEQGSYETIAGFMMTMLKRIPKRTDFVMVGDYKFEVVDIDHFRIDQLLVVRQSPPASGQ</sequence>
<dbReference type="PROSITE" id="PS51371">
    <property type="entry name" value="CBS"/>
    <property type="match status" value="2"/>
</dbReference>
<evidence type="ECO:0000256" key="11">
    <source>
        <dbReference type="ARBA" id="ARBA00038280"/>
    </source>
</evidence>